<evidence type="ECO:0000256" key="14">
    <source>
        <dbReference type="PIRSR" id="PIRSR000350-3"/>
    </source>
</evidence>
<evidence type="ECO:0000259" key="18">
    <source>
        <dbReference type="Pfam" id="PF07992"/>
    </source>
</evidence>
<dbReference type="GO" id="GO:0006103">
    <property type="term" value="P:2-oxoglutarate metabolic process"/>
    <property type="evidence" value="ECO:0007669"/>
    <property type="project" value="TreeGrafter"/>
</dbReference>
<dbReference type="PIRSF" id="PIRSF000350">
    <property type="entry name" value="Mercury_reductase_MerA"/>
    <property type="match status" value="1"/>
</dbReference>
<dbReference type="Pfam" id="PF02852">
    <property type="entry name" value="Pyr_redox_dim"/>
    <property type="match status" value="1"/>
</dbReference>
<dbReference type="Gene3D" id="3.30.390.30">
    <property type="match status" value="1"/>
</dbReference>
<dbReference type="Gene3D" id="3.50.50.60">
    <property type="entry name" value="FAD/NAD(P)-binding domain"/>
    <property type="match status" value="2"/>
</dbReference>
<evidence type="ECO:0000256" key="12">
    <source>
        <dbReference type="ARBA" id="ARBA00049187"/>
    </source>
</evidence>
<evidence type="ECO:0000256" key="5">
    <source>
        <dbReference type="ARBA" id="ARBA00022490"/>
    </source>
</evidence>
<evidence type="ECO:0000313" key="20">
    <source>
        <dbReference type="Proteomes" id="UP000321337"/>
    </source>
</evidence>
<dbReference type="EMBL" id="BKAD01000020">
    <property type="protein sequence ID" value="GEP30944.1"/>
    <property type="molecule type" value="Genomic_DNA"/>
</dbReference>
<dbReference type="RefSeq" id="WP_147073460.1">
    <property type="nucleotide sequence ID" value="NZ_AP021884.1"/>
</dbReference>
<evidence type="ECO:0000256" key="13">
    <source>
        <dbReference type="PIRSR" id="PIRSR000350-2"/>
    </source>
</evidence>
<feature type="binding site" evidence="14">
    <location>
        <position position="49"/>
    </location>
    <ligand>
        <name>FAD</name>
        <dbReference type="ChEBI" id="CHEBI:57692"/>
    </ligand>
</feature>
<evidence type="ECO:0000256" key="1">
    <source>
        <dbReference type="ARBA" id="ARBA00004496"/>
    </source>
</evidence>
<dbReference type="EC" id="1.8.1.4" evidence="3 16"/>
<protein>
    <recommendedName>
        <fullName evidence="4 16">Dihydrolipoyl dehydrogenase</fullName>
        <ecNumber evidence="3 16">1.8.1.4</ecNumber>
    </recommendedName>
</protein>
<proteinExistence type="inferred from homology"/>
<feature type="binding site" evidence="14">
    <location>
        <position position="303"/>
    </location>
    <ligand>
        <name>FAD</name>
        <dbReference type="ChEBI" id="CHEBI:57692"/>
    </ligand>
</feature>
<comment type="subcellular location">
    <subcellularLocation>
        <location evidence="1">Cytoplasm</location>
    </subcellularLocation>
</comment>
<dbReference type="PRINTS" id="PR00411">
    <property type="entry name" value="PNDRDTASEI"/>
</dbReference>
<keyword evidence="11 16" id="KW-0676">Redox-active center</keyword>
<organism evidence="19 20">
    <name type="scientific">Sulfuriferula plumbiphila</name>
    <dbReference type="NCBI Taxonomy" id="171865"/>
    <lineage>
        <taxon>Bacteria</taxon>
        <taxon>Pseudomonadati</taxon>
        <taxon>Pseudomonadota</taxon>
        <taxon>Betaproteobacteria</taxon>
        <taxon>Nitrosomonadales</taxon>
        <taxon>Sulfuricellaceae</taxon>
        <taxon>Sulfuriferula</taxon>
    </lineage>
</organism>
<dbReference type="InterPro" id="IPR006258">
    <property type="entry name" value="Lipoamide_DH"/>
</dbReference>
<evidence type="ECO:0000256" key="15">
    <source>
        <dbReference type="PIRSR" id="PIRSR000350-4"/>
    </source>
</evidence>
<comment type="miscellaneous">
    <text evidence="16">The active site is a redox-active disulfide bond.</text>
</comment>
<evidence type="ECO:0000256" key="9">
    <source>
        <dbReference type="ARBA" id="ARBA00023027"/>
    </source>
</evidence>
<reference evidence="19 20" key="1">
    <citation type="submission" date="2019-07" db="EMBL/GenBank/DDBJ databases">
        <title>Whole genome shotgun sequence of Thiobacillus plumbophilus NBRC 107929.</title>
        <authorList>
            <person name="Hosoyama A."/>
            <person name="Uohara A."/>
            <person name="Ohji S."/>
            <person name="Ichikawa N."/>
        </authorList>
    </citation>
    <scope>NUCLEOTIDE SEQUENCE [LARGE SCALE GENOMIC DNA]</scope>
    <source>
        <strain evidence="19 20">NBRC 107929</strain>
    </source>
</reference>
<evidence type="ECO:0000256" key="4">
    <source>
        <dbReference type="ARBA" id="ARBA00016961"/>
    </source>
</evidence>
<dbReference type="GO" id="GO:0050660">
    <property type="term" value="F:flavin adenine dinucleotide binding"/>
    <property type="evidence" value="ECO:0007669"/>
    <property type="project" value="InterPro"/>
</dbReference>
<name>A0A512L8Z2_9PROT</name>
<dbReference type="AlphaFoldDB" id="A0A512L8Z2"/>
<comment type="caution">
    <text evidence="19">The sequence shown here is derived from an EMBL/GenBank/DDBJ whole genome shotgun (WGS) entry which is preliminary data.</text>
</comment>
<evidence type="ECO:0000313" key="19">
    <source>
        <dbReference type="EMBL" id="GEP30944.1"/>
    </source>
</evidence>
<dbReference type="PANTHER" id="PTHR22912:SF217">
    <property type="entry name" value="DIHYDROLIPOYL DEHYDROGENASE"/>
    <property type="match status" value="1"/>
</dbReference>
<evidence type="ECO:0000256" key="7">
    <source>
        <dbReference type="ARBA" id="ARBA00022827"/>
    </source>
</evidence>
<dbReference type="SUPFAM" id="SSF55424">
    <property type="entry name" value="FAD/NAD-linked reductases, dimerisation (C-terminal) domain"/>
    <property type="match status" value="1"/>
</dbReference>
<dbReference type="GO" id="GO:0005737">
    <property type="term" value="C:cytoplasm"/>
    <property type="evidence" value="ECO:0007669"/>
    <property type="project" value="UniProtKB-SubCell"/>
</dbReference>
<comment type="catalytic activity">
    <reaction evidence="12 16">
        <text>N(6)-[(R)-dihydrolipoyl]-L-lysyl-[protein] + NAD(+) = N(6)-[(R)-lipoyl]-L-lysyl-[protein] + NADH + H(+)</text>
        <dbReference type="Rhea" id="RHEA:15045"/>
        <dbReference type="Rhea" id="RHEA-COMP:10474"/>
        <dbReference type="Rhea" id="RHEA-COMP:10475"/>
        <dbReference type="ChEBI" id="CHEBI:15378"/>
        <dbReference type="ChEBI" id="CHEBI:57540"/>
        <dbReference type="ChEBI" id="CHEBI:57945"/>
        <dbReference type="ChEBI" id="CHEBI:83099"/>
        <dbReference type="ChEBI" id="CHEBI:83100"/>
        <dbReference type="EC" id="1.8.1.4"/>
    </reaction>
</comment>
<feature type="binding site" evidence="14">
    <location>
        <begin position="175"/>
        <end position="182"/>
    </location>
    <ligand>
        <name>NAD(+)</name>
        <dbReference type="ChEBI" id="CHEBI:57540"/>
    </ligand>
</feature>
<evidence type="ECO:0000256" key="2">
    <source>
        <dbReference type="ARBA" id="ARBA00007532"/>
    </source>
</evidence>
<feature type="domain" description="FAD/NAD(P)-binding" evidence="18">
    <location>
        <begin position="4"/>
        <end position="318"/>
    </location>
</feature>
<comment type="similarity">
    <text evidence="2 16">Belongs to the class-I pyridine nucleotide-disulfide oxidoreductase family.</text>
</comment>
<feature type="binding site" evidence="14">
    <location>
        <begin position="138"/>
        <end position="140"/>
    </location>
    <ligand>
        <name>FAD</name>
        <dbReference type="ChEBI" id="CHEBI:57692"/>
    </ligand>
</feature>
<feature type="domain" description="Pyridine nucleotide-disulphide oxidoreductase dimerisation" evidence="17">
    <location>
        <begin position="338"/>
        <end position="447"/>
    </location>
</feature>
<evidence type="ECO:0000256" key="3">
    <source>
        <dbReference type="ARBA" id="ARBA00012608"/>
    </source>
</evidence>
<gene>
    <name evidence="19" type="ORF">TPL01_20820</name>
</gene>
<dbReference type="InterPro" id="IPR036188">
    <property type="entry name" value="FAD/NAD-bd_sf"/>
</dbReference>
<dbReference type="Pfam" id="PF07992">
    <property type="entry name" value="Pyr_redox_2"/>
    <property type="match status" value="1"/>
</dbReference>
<dbReference type="InterPro" id="IPR023753">
    <property type="entry name" value="FAD/NAD-binding_dom"/>
</dbReference>
<evidence type="ECO:0000256" key="8">
    <source>
        <dbReference type="ARBA" id="ARBA00023002"/>
    </source>
</evidence>
<keyword evidence="5" id="KW-0963">Cytoplasm</keyword>
<evidence type="ECO:0000256" key="16">
    <source>
        <dbReference type="RuleBase" id="RU003692"/>
    </source>
</evidence>
<sequence length="474" mass="49915">MIKHIVIIGGGPAGYVGAIHAATHGAKVTLVEAAEIGGTCLNQGCIPTKTLVATCALLEKIRHAASVGIQLDGNAIPRWDAMKSSMNKTVNTLTGGVRALLADRGVISISGLAHMSGPQSVMVEGHGEICGDFILLCTGSHAIRPSTFPFDDERVVTSDELLRWETLPRSLVIVGDGVIACEFAFIMNTLGVEVTVIGMGKSPLSTLDHEISALIGYEMRKKKIRFVGNSAVRALNLHAGSVTAECDGDITVEAERALVAVGRRPNTSALGLEAIGLKTGALGDIPVDEYMRSQFPSIYAAGDVNGRVLLAHAASAQARVAVDHMLGLAPRKINARDIPLAVFTSPEVGCVGLTENEAKNMGIDVRCGTFNLRGLGKAQAMGELSGMVKVVAEVQTGRLLGLHIVGAHASDLVHEGAIILRQAGTVEDLEHTIHAHPTLAEGIQEAAEDVFGHAIHKILQKKEKIRVSPLDNCL</sequence>
<dbReference type="FunFam" id="3.30.390.30:FF:000001">
    <property type="entry name" value="Dihydrolipoyl dehydrogenase"/>
    <property type="match status" value="1"/>
</dbReference>
<feature type="binding site" evidence="14">
    <location>
        <position position="262"/>
    </location>
    <ligand>
        <name>NAD(+)</name>
        <dbReference type="ChEBI" id="CHEBI:57540"/>
    </ligand>
</feature>
<dbReference type="PANTHER" id="PTHR22912">
    <property type="entry name" value="DISULFIDE OXIDOREDUCTASE"/>
    <property type="match status" value="1"/>
</dbReference>
<comment type="cofactor">
    <cofactor evidence="14 16">
        <name>FAD</name>
        <dbReference type="ChEBI" id="CHEBI:57692"/>
    </cofactor>
    <text evidence="14 16">Binds 1 FAD per subunit.</text>
</comment>
<keyword evidence="7 14" id="KW-0274">FAD</keyword>
<dbReference type="PRINTS" id="PR00368">
    <property type="entry name" value="FADPNR"/>
</dbReference>
<evidence type="ECO:0000256" key="6">
    <source>
        <dbReference type="ARBA" id="ARBA00022630"/>
    </source>
</evidence>
<keyword evidence="20" id="KW-1185">Reference proteome</keyword>
<feature type="disulfide bond" description="Redox-active" evidence="15">
    <location>
        <begin position="40"/>
        <end position="45"/>
    </location>
</feature>
<dbReference type="NCBIfam" id="TIGR01350">
    <property type="entry name" value="lipoamide_DH"/>
    <property type="match status" value="1"/>
</dbReference>
<dbReference type="SUPFAM" id="SSF51905">
    <property type="entry name" value="FAD/NAD(P)-binding domain"/>
    <property type="match status" value="1"/>
</dbReference>
<evidence type="ECO:0000259" key="17">
    <source>
        <dbReference type="Pfam" id="PF02852"/>
    </source>
</evidence>
<accession>A0A512L8Z2</accession>
<dbReference type="InterPro" id="IPR050151">
    <property type="entry name" value="Class-I_Pyr_Nuc-Dis_Oxidored"/>
</dbReference>
<feature type="active site" description="Proton acceptor" evidence="13">
    <location>
        <position position="436"/>
    </location>
</feature>
<keyword evidence="9 14" id="KW-0520">NAD</keyword>
<keyword evidence="10" id="KW-1015">Disulfide bond</keyword>
<dbReference type="GO" id="GO:0004148">
    <property type="term" value="F:dihydrolipoyl dehydrogenase (NADH) activity"/>
    <property type="evidence" value="ECO:0007669"/>
    <property type="project" value="UniProtKB-EC"/>
</dbReference>
<dbReference type="OrthoDB" id="178496at2"/>
<dbReference type="InterPro" id="IPR001100">
    <property type="entry name" value="Pyr_nuc-diS_OxRdtase"/>
</dbReference>
<dbReference type="InterPro" id="IPR012999">
    <property type="entry name" value="Pyr_OxRdtase_I_AS"/>
</dbReference>
<dbReference type="PROSITE" id="PS00076">
    <property type="entry name" value="PYRIDINE_REDOX_1"/>
    <property type="match status" value="1"/>
</dbReference>
<dbReference type="InterPro" id="IPR004099">
    <property type="entry name" value="Pyr_nucl-diS_OxRdtase_dimer"/>
</dbReference>
<dbReference type="InterPro" id="IPR016156">
    <property type="entry name" value="FAD/NAD-linked_Rdtase_dimer_sf"/>
</dbReference>
<keyword evidence="8 16" id="KW-0560">Oxidoreductase</keyword>
<evidence type="ECO:0000256" key="11">
    <source>
        <dbReference type="ARBA" id="ARBA00023284"/>
    </source>
</evidence>
<keyword evidence="6 16" id="KW-0285">Flavoprotein</keyword>
<dbReference type="Proteomes" id="UP000321337">
    <property type="component" value="Unassembled WGS sequence"/>
</dbReference>
<evidence type="ECO:0000256" key="10">
    <source>
        <dbReference type="ARBA" id="ARBA00023157"/>
    </source>
</evidence>
<keyword evidence="14" id="KW-0547">Nucleotide-binding</keyword>